<evidence type="ECO:0000313" key="2">
    <source>
        <dbReference type="Proteomes" id="UP001519460"/>
    </source>
</evidence>
<keyword evidence="2" id="KW-1185">Reference proteome</keyword>
<reference evidence="1 2" key="1">
    <citation type="journal article" date="2023" name="Sci. Data">
        <title>Genome assembly of the Korean intertidal mud-creeper Batillaria attramentaria.</title>
        <authorList>
            <person name="Patra A.K."/>
            <person name="Ho P.T."/>
            <person name="Jun S."/>
            <person name="Lee S.J."/>
            <person name="Kim Y."/>
            <person name="Won Y.J."/>
        </authorList>
    </citation>
    <scope>NUCLEOTIDE SEQUENCE [LARGE SCALE GENOMIC DNA]</scope>
    <source>
        <strain evidence="1">Wonlab-2016</strain>
    </source>
</reference>
<proteinExistence type="predicted"/>
<accession>A0ABD0KGM2</accession>
<organism evidence="1 2">
    <name type="scientific">Batillaria attramentaria</name>
    <dbReference type="NCBI Taxonomy" id="370345"/>
    <lineage>
        <taxon>Eukaryota</taxon>
        <taxon>Metazoa</taxon>
        <taxon>Spiralia</taxon>
        <taxon>Lophotrochozoa</taxon>
        <taxon>Mollusca</taxon>
        <taxon>Gastropoda</taxon>
        <taxon>Caenogastropoda</taxon>
        <taxon>Sorbeoconcha</taxon>
        <taxon>Cerithioidea</taxon>
        <taxon>Batillariidae</taxon>
        <taxon>Batillaria</taxon>
    </lineage>
</organism>
<gene>
    <name evidence="1" type="ORF">BaRGS_00022506</name>
</gene>
<evidence type="ECO:0000313" key="1">
    <source>
        <dbReference type="EMBL" id="KAK7486183.1"/>
    </source>
</evidence>
<dbReference type="EMBL" id="JACVVK020000182">
    <property type="protein sequence ID" value="KAK7486183.1"/>
    <property type="molecule type" value="Genomic_DNA"/>
</dbReference>
<dbReference type="Proteomes" id="UP001519460">
    <property type="component" value="Unassembled WGS sequence"/>
</dbReference>
<protein>
    <submittedName>
        <fullName evidence="1">Uncharacterized protein</fullName>
    </submittedName>
</protein>
<dbReference type="AlphaFoldDB" id="A0ABD0KGM2"/>
<comment type="caution">
    <text evidence="1">The sequence shown here is derived from an EMBL/GenBank/DDBJ whole genome shotgun (WGS) entry which is preliminary data.</text>
</comment>
<name>A0ABD0KGM2_9CAEN</name>
<sequence>MYGLRSLVSRCFDTMPYVCTLGKTGGEEVLVDKLRYLALSENKIPCWKENPICWHGAPPPYTPRGCGLRDELLTKDCNKVYLLGVSKIGGRIRKLDPIDCAAPSGERPGKRAAYQAITSVSCHSRGTS</sequence>